<feature type="transmembrane region" description="Helical" evidence="13">
    <location>
        <begin position="137"/>
        <end position="166"/>
    </location>
</feature>
<dbReference type="GO" id="GO:0044780">
    <property type="term" value="P:bacterial-type flagellum assembly"/>
    <property type="evidence" value="ECO:0007669"/>
    <property type="project" value="InterPro"/>
</dbReference>
<dbReference type="PANTHER" id="PTHR30531">
    <property type="entry name" value="FLAGELLAR BIOSYNTHETIC PROTEIN FLHB"/>
    <property type="match status" value="1"/>
</dbReference>
<keyword evidence="7 13" id="KW-1005">Bacterial flagellum biogenesis</keyword>
<dbReference type="Pfam" id="PF01312">
    <property type="entry name" value="Bac_export_2"/>
    <property type="match status" value="1"/>
</dbReference>
<evidence type="ECO:0000256" key="12">
    <source>
        <dbReference type="ARBA" id="ARBA00025078"/>
    </source>
</evidence>
<feature type="transmembrane region" description="Helical" evidence="13">
    <location>
        <begin position="33"/>
        <end position="49"/>
    </location>
</feature>
<evidence type="ECO:0000256" key="4">
    <source>
        <dbReference type="ARBA" id="ARBA00022448"/>
    </source>
</evidence>
<evidence type="ECO:0000256" key="9">
    <source>
        <dbReference type="ARBA" id="ARBA00022989"/>
    </source>
</evidence>
<name>A0A7H1AZP2_9GAMM</name>
<keyword evidence="14" id="KW-0969">Cilium</keyword>
<dbReference type="GO" id="GO:0009306">
    <property type="term" value="P:protein secretion"/>
    <property type="evidence" value="ECO:0007669"/>
    <property type="project" value="InterPro"/>
</dbReference>
<keyword evidence="14" id="KW-0282">Flagellum</keyword>
<organism evidence="14 15">
    <name type="scientific">Buchnera aphidicola</name>
    <name type="common">Pentalonia nigronervosa</name>
    <dbReference type="NCBI Taxonomy" id="1309793"/>
    <lineage>
        <taxon>Bacteria</taxon>
        <taxon>Pseudomonadati</taxon>
        <taxon>Pseudomonadota</taxon>
        <taxon>Gammaproteobacteria</taxon>
        <taxon>Enterobacterales</taxon>
        <taxon>Erwiniaceae</taxon>
        <taxon>Buchnera</taxon>
    </lineage>
</organism>
<accession>A0A7H1AZP2</accession>
<dbReference type="InterPro" id="IPR006136">
    <property type="entry name" value="FlhB"/>
</dbReference>
<comment type="function">
    <text evidence="12 13">Required for formation of the rod structure in the basal body of the flagellar apparatus. Together with FliI and FliH, may constitute the export apparatus of flagellin.</text>
</comment>
<evidence type="ECO:0000256" key="2">
    <source>
        <dbReference type="ARBA" id="ARBA00010690"/>
    </source>
</evidence>
<keyword evidence="14" id="KW-0966">Cell projection</keyword>
<dbReference type="EMBL" id="CP061275">
    <property type="protein sequence ID" value="QNS01947.1"/>
    <property type="molecule type" value="Genomic_DNA"/>
</dbReference>
<dbReference type="AlphaFoldDB" id="A0A7H1AZP2"/>
<evidence type="ECO:0000256" key="1">
    <source>
        <dbReference type="ARBA" id="ARBA00004651"/>
    </source>
</evidence>
<reference evidence="14 15" key="1">
    <citation type="submission" date="2020-09" db="EMBL/GenBank/DDBJ databases">
        <title>Genome sequence of the banana aphid, Pentalonia nigronervosa Coquerel (Hemiptera: Aphididae) and its symbionts.</title>
        <authorList>
            <person name="Mathers T.C."/>
            <person name="Mugford S.T."/>
            <person name="Hogenhout S.A."/>
            <person name="Tripathi L."/>
        </authorList>
    </citation>
    <scope>NUCLEOTIDE SEQUENCE [LARGE SCALE GENOMIC DNA]</scope>
    <source>
        <strain evidence="14">Ba4</strain>
    </source>
</reference>
<keyword evidence="10 13" id="KW-0472">Membrane</keyword>
<comment type="similarity">
    <text evidence="2 13">Belongs to the type III secretion exporter family.</text>
</comment>
<protein>
    <recommendedName>
        <fullName evidence="3 13">Flagellar biosynthetic protein FlhB</fullName>
    </recommendedName>
</protein>
<keyword evidence="4 13" id="KW-0813">Transport</keyword>
<evidence type="ECO:0000256" key="3">
    <source>
        <dbReference type="ARBA" id="ARBA00021622"/>
    </source>
</evidence>
<dbReference type="NCBIfam" id="TIGR00328">
    <property type="entry name" value="flhB"/>
    <property type="match status" value="1"/>
</dbReference>
<dbReference type="PANTHER" id="PTHR30531:SF12">
    <property type="entry name" value="FLAGELLAR BIOSYNTHETIC PROTEIN FLHB"/>
    <property type="match status" value="1"/>
</dbReference>
<gene>
    <name evidence="13 14" type="primary">flhB</name>
    <name evidence="14" type="ORF">ICW73_00500</name>
</gene>
<evidence type="ECO:0000256" key="6">
    <source>
        <dbReference type="ARBA" id="ARBA00022692"/>
    </source>
</evidence>
<evidence type="ECO:0000313" key="14">
    <source>
        <dbReference type="EMBL" id="QNS01947.1"/>
    </source>
</evidence>
<evidence type="ECO:0000256" key="7">
    <source>
        <dbReference type="ARBA" id="ARBA00022795"/>
    </source>
</evidence>
<dbReference type="PRINTS" id="PR00950">
    <property type="entry name" value="TYPE3IMSPROT"/>
</dbReference>
<dbReference type="Gene3D" id="3.40.1690.10">
    <property type="entry name" value="secretion proteins EscU"/>
    <property type="match status" value="1"/>
</dbReference>
<keyword evidence="8 13" id="KW-0653">Protein transport</keyword>
<feature type="transmembrane region" description="Helical" evidence="13">
    <location>
        <begin position="93"/>
        <end position="116"/>
    </location>
</feature>
<evidence type="ECO:0000256" key="10">
    <source>
        <dbReference type="ARBA" id="ARBA00023136"/>
    </source>
</evidence>
<dbReference type="InterPro" id="IPR006135">
    <property type="entry name" value="T3SS_substrate_exporter"/>
</dbReference>
<proteinExistence type="inferred from homology"/>
<sequence length="383" mass="44836">MNFNENEEKTENPTENHIKKFKKKGQTRYSKELNSFFVLSISFLSLWWFKNSILSNFKKIMSESLVFNRTDIIYKKNFFLDIAVFFKEICWSLVPFFILLVLIIIVPSILFSGISFSFRSLRFDLEKLNIFYGLKKILSFQVIIELFKILFKLLIISIISLFYIWMSLPKLLALVREYPVSAFLHGSNMIFVFCILITFGLIPIVIFDVLYQQLIYHKKIKMTRYEIKRELQEQEGNFTIKSRIRQLMQAVRRRKMVLDVPKSDVIITNPIFYAVALQYDPKKMNAPKVLAKGVGEMAIKIQKIAIKNNISIISIPSLARALYRYSEVGQYIPGSLYQAVAEVLAWVWKVRIWKKEGGVFPEKPRNISVPSNLYATGEYETND</sequence>
<evidence type="ECO:0000256" key="11">
    <source>
        <dbReference type="ARBA" id="ARBA00023225"/>
    </source>
</evidence>
<keyword evidence="6 13" id="KW-0812">Transmembrane</keyword>
<dbReference type="SUPFAM" id="SSF160544">
    <property type="entry name" value="EscU C-terminal domain-like"/>
    <property type="match status" value="1"/>
</dbReference>
<dbReference type="InterPro" id="IPR029025">
    <property type="entry name" value="T3SS_substrate_exporter_C"/>
</dbReference>
<evidence type="ECO:0000256" key="13">
    <source>
        <dbReference type="RuleBase" id="RU364091"/>
    </source>
</evidence>
<keyword evidence="11 13" id="KW-1006">Bacterial flagellum protein export</keyword>
<evidence type="ECO:0000313" key="15">
    <source>
        <dbReference type="Proteomes" id="UP000516346"/>
    </source>
</evidence>
<evidence type="ECO:0000256" key="8">
    <source>
        <dbReference type="ARBA" id="ARBA00022927"/>
    </source>
</evidence>
<evidence type="ECO:0000256" key="5">
    <source>
        <dbReference type="ARBA" id="ARBA00022475"/>
    </source>
</evidence>
<comment type="subcellular location">
    <subcellularLocation>
        <location evidence="1">Cell membrane</location>
        <topology evidence="1">Multi-pass membrane protein</topology>
    </subcellularLocation>
</comment>
<keyword evidence="5 13" id="KW-1003">Cell membrane</keyword>
<feature type="transmembrane region" description="Helical" evidence="13">
    <location>
        <begin position="186"/>
        <end position="211"/>
    </location>
</feature>
<dbReference type="GO" id="GO:0005886">
    <property type="term" value="C:plasma membrane"/>
    <property type="evidence" value="ECO:0007669"/>
    <property type="project" value="UniProtKB-SubCell"/>
</dbReference>
<dbReference type="Proteomes" id="UP000516346">
    <property type="component" value="Chromosome"/>
</dbReference>
<keyword evidence="9 13" id="KW-1133">Transmembrane helix</keyword>